<dbReference type="GO" id="GO:0030313">
    <property type="term" value="C:cell envelope"/>
    <property type="evidence" value="ECO:0007669"/>
    <property type="project" value="UniProtKB-SubCell"/>
</dbReference>
<evidence type="ECO:0000256" key="1">
    <source>
        <dbReference type="ARBA" id="ARBA00004196"/>
    </source>
</evidence>
<dbReference type="Gene3D" id="2.40.30.170">
    <property type="match status" value="1"/>
</dbReference>
<dbReference type="Proteomes" id="UP001243623">
    <property type="component" value="Chromosome"/>
</dbReference>
<dbReference type="PANTHER" id="PTHR32347">
    <property type="entry name" value="EFFLUX SYSTEM COMPONENT YKNX-RELATED"/>
    <property type="match status" value="1"/>
</dbReference>
<dbReference type="PANTHER" id="PTHR32347:SF23">
    <property type="entry name" value="BLL5650 PROTEIN"/>
    <property type="match status" value="1"/>
</dbReference>
<evidence type="ECO:0000313" key="5">
    <source>
        <dbReference type="EMBL" id="WIW71335.1"/>
    </source>
</evidence>
<dbReference type="KEGG" id="sgbi:P3F81_03205"/>
<evidence type="ECO:0000256" key="3">
    <source>
        <dbReference type="SAM" id="Coils"/>
    </source>
</evidence>
<feature type="coiled-coil region" evidence="3">
    <location>
        <begin position="222"/>
        <end position="249"/>
    </location>
</feature>
<dbReference type="EMBL" id="CP120678">
    <property type="protein sequence ID" value="WIW71335.1"/>
    <property type="molecule type" value="Genomic_DNA"/>
</dbReference>
<keyword evidence="4" id="KW-0812">Transmembrane</keyword>
<feature type="transmembrane region" description="Helical" evidence="4">
    <location>
        <begin position="7"/>
        <end position="27"/>
    </location>
</feature>
<reference evidence="5" key="1">
    <citation type="submission" date="2023-03" db="EMBL/GenBank/DDBJ databases">
        <title>Selenobaculum gbiensis gen. nov. sp. nov., a new bacterium isolated from the gut microbiota of IBD patient.</title>
        <authorList>
            <person name="Yeo S."/>
            <person name="Park H."/>
            <person name="Huh C.S."/>
        </authorList>
    </citation>
    <scope>NUCLEOTIDE SEQUENCE</scope>
    <source>
        <strain evidence="5">ICN-92133</strain>
    </source>
</reference>
<feature type="coiled-coil region" evidence="3">
    <location>
        <begin position="89"/>
        <end position="186"/>
    </location>
</feature>
<keyword evidence="6" id="KW-1185">Reference proteome</keyword>
<dbReference type="AlphaFoldDB" id="A0A9Y2AGK7"/>
<dbReference type="Gene3D" id="1.10.287.470">
    <property type="entry name" value="Helix hairpin bin"/>
    <property type="match status" value="1"/>
</dbReference>
<keyword evidence="2 3" id="KW-0175">Coiled coil</keyword>
<dbReference type="RefSeq" id="WP_147667655.1">
    <property type="nucleotide sequence ID" value="NZ_CP120678.1"/>
</dbReference>
<organism evidence="5 6">
    <name type="scientific">Selenobaculum gibii</name>
    <dbReference type="NCBI Taxonomy" id="3054208"/>
    <lineage>
        <taxon>Bacteria</taxon>
        <taxon>Bacillati</taxon>
        <taxon>Bacillota</taxon>
        <taxon>Negativicutes</taxon>
        <taxon>Selenomonadales</taxon>
        <taxon>Selenomonadaceae</taxon>
        <taxon>Selenobaculum</taxon>
    </lineage>
</organism>
<keyword evidence="4" id="KW-0472">Membrane</keyword>
<sequence length="370" mass="40820">MDLKKKSFRMGIVLLSLFFIGGIILLYKGNDAIALAVEKKAGILTAEQVKVAFDSVGGRLTCEAVKEAQNVKKGDILMVLDSTDIDLSIAKIKAQIAQIDAQINALNGSIKIGYAKTDTNEKQSFRQIDQQREALNSARATYENKLLDYNRKVELASVGAIAQSELDNAQMNLNVAQANVAREEQSLATLLAGVNDTGNTDELNLPLITQARSELDNKQYDVQSLIGQKQFLEAELRELEVNKERLILRASEDGKILKVLAKEGEMVAANVPVILLESKRCYYDIYLSEEQAVKLAEGDTVIGKTVADKKDIEGTVRFITPAPGFADLKMTREKGQADLSAFQVRIYTERENGILPGMTVEVTKDEFTKR</sequence>
<evidence type="ECO:0000256" key="2">
    <source>
        <dbReference type="ARBA" id="ARBA00023054"/>
    </source>
</evidence>
<comment type="subcellular location">
    <subcellularLocation>
        <location evidence="1">Cell envelope</location>
    </subcellularLocation>
</comment>
<evidence type="ECO:0000256" key="4">
    <source>
        <dbReference type="SAM" id="Phobius"/>
    </source>
</evidence>
<proteinExistence type="predicted"/>
<accession>A0A9Y2AGK7</accession>
<gene>
    <name evidence="5" type="ORF">P3F81_03205</name>
</gene>
<evidence type="ECO:0000313" key="6">
    <source>
        <dbReference type="Proteomes" id="UP001243623"/>
    </source>
</evidence>
<dbReference type="Gene3D" id="2.40.50.100">
    <property type="match status" value="1"/>
</dbReference>
<name>A0A9Y2AGK7_9FIRM</name>
<keyword evidence="4" id="KW-1133">Transmembrane helix</keyword>
<dbReference type="InterPro" id="IPR050465">
    <property type="entry name" value="UPF0194_transport"/>
</dbReference>
<protein>
    <submittedName>
        <fullName evidence="5">Biotin/lipoyl-binding protein</fullName>
    </submittedName>
</protein>